<evidence type="ECO:0000313" key="2">
    <source>
        <dbReference type="Proteomes" id="UP000054538"/>
    </source>
</evidence>
<name>A0A0D0CQ43_9AGAM</name>
<evidence type="ECO:0000313" key="1">
    <source>
        <dbReference type="EMBL" id="KIK72931.1"/>
    </source>
</evidence>
<proteinExistence type="predicted"/>
<keyword evidence="2" id="KW-1185">Reference proteome</keyword>
<sequence length="52" mass="6266">MYTHCKCELMHTIWKLLLDEDFVKVYKYGILIKCTDGITKQVFPHFFTHILC</sequence>
<dbReference type="OrthoDB" id="3208495at2759"/>
<dbReference type="EMBL" id="KN830285">
    <property type="protein sequence ID" value="KIK72931.1"/>
    <property type="molecule type" value="Genomic_DNA"/>
</dbReference>
<dbReference type="AlphaFoldDB" id="A0A0D0CQ43"/>
<dbReference type="InParanoid" id="A0A0D0CQ43"/>
<organism evidence="1 2">
    <name type="scientific">Paxillus rubicundulus Ve08.2h10</name>
    <dbReference type="NCBI Taxonomy" id="930991"/>
    <lineage>
        <taxon>Eukaryota</taxon>
        <taxon>Fungi</taxon>
        <taxon>Dikarya</taxon>
        <taxon>Basidiomycota</taxon>
        <taxon>Agaricomycotina</taxon>
        <taxon>Agaricomycetes</taxon>
        <taxon>Agaricomycetidae</taxon>
        <taxon>Boletales</taxon>
        <taxon>Paxilineae</taxon>
        <taxon>Paxillaceae</taxon>
        <taxon>Paxillus</taxon>
    </lineage>
</organism>
<reference evidence="1 2" key="1">
    <citation type="submission" date="2014-04" db="EMBL/GenBank/DDBJ databases">
        <authorList>
            <consortium name="DOE Joint Genome Institute"/>
            <person name="Kuo A."/>
            <person name="Kohler A."/>
            <person name="Jargeat P."/>
            <person name="Nagy L.G."/>
            <person name="Floudas D."/>
            <person name="Copeland A."/>
            <person name="Barry K.W."/>
            <person name="Cichocki N."/>
            <person name="Veneault-Fourrey C."/>
            <person name="LaButti K."/>
            <person name="Lindquist E.A."/>
            <person name="Lipzen A."/>
            <person name="Lundell T."/>
            <person name="Morin E."/>
            <person name="Murat C."/>
            <person name="Sun H."/>
            <person name="Tunlid A."/>
            <person name="Henrissat B."/>
            <person name="Grigoriev I.V."/>
            <person name="Hibbett D.S."/>
            <person name="Martin F."/>
            <person name="Nordberg H.P."/>
            <person name="Cantor M.N."/>
            <person name="Hua S.X."/>
        </authorList>
    </citation>
    <scope>NUCLEOTIDE SEQUENCE [LARGE SCALE GENOMIC DNA]</scope>
    <source>
        <strain evidence="1 2">Ve08.2h10</strain>
    </source>
</reference>
<accession>A0A0D0CQ43</accession>
<protein>
    <submittedName>
        <fullName evidence="1">Uncharacterized protein</fullName>
    </submittedName>
</protein>
<gene>
    <name evidence="1" type="ORF">PAXRUDRAFT_796752</name>
</gene>
<reference evidence="2" key="2">
    <citation type="submission" date="2015-01" db="EMBL/GenBank/DDBJ databases">
        <title>Evolutionary Origins and Diversification of the Mycorrhizal Mutualists.</title>
        <authorList>
            <consortium name="DOE Joint Genome Institute"/>
            <consortium name="Mycorrhizal Genomics Consortium"/>
            <person name="Kohler A."/>
            <person name="Kuo A."/>
            <person name="Nagy L.G."/>
            <person name="Floudas D."/>
            <person name="Copeland A."/>
            <person name="Barry K.W."/>
            <person name="Cichocki N."/>
            <person name="Veneault-Fourrey C."/>
            <person name="LaButti K."/>
            <person name="Lindquist E.A."/>
            <person name="Lipzen A."/>
            <person name="Lundell T."/>
            <person name="Morin E."/>
            <person name="Murat C."/>
            <person name="Riley R."/>
            <person name="Ohm R."/>
            <person name="Sun H."/>
            <person name="Tunlid A."/>
            <person name="Henrissat B."/>
            <person name="Grigoriev I.V."/>
            <person name="Hibbett D.S."/>
            <person name="Martin F."/>
        </authorList>
    </citation>
    <scope>NUCLEOTIDE SEQUENCE [LARGE SCALE GENOMIC DNA]</scope>
    <source>
        <strain evidence="2">Ve08.2h10</strain>
    </source>
</reference>
<dbReference type="HOGENOM" id="CLU_170045_0_0_1"/>
<dbReference type="Proteomes" id="UP000054538">
    <property type="component" value="Unassembled WGS sequence"/>
</dbReference>